<evidence type="ECO:0000313" key="18">
    <source>
        <dbReference type="EMBL" id="GGF73209.1"/>
    </source>
</evidence>
<feature type="domain" description="Rhodanese" evidence="17">
    <location>
        <begin position="34"/>
        <end position="78"/>
    </location>
</feature>
<comment type="cofactor">
    <cofactor evidence="1">
        <name>FMN</name>
        <dbReference type="ChEBI" id="CHEBI:58210"/>
    </cofactor>
</comment>
<protein>
    <recommendedName>
        <fullName evidence="12">Sarcosine oxidase subunit beta</fullName>
        <ecNumber evidence="11">1.5.3.24</ecNumber>
    </recommendedName>
    <alternativeName>
        <fullName evidence="13">Sarcosine oxidase (5,10-methylenetetrahydrofolate-forming) subunit beta</fullName>
    </alternativeName>
    <alternativeName>
        <fullName evidence="14">Tetrameric sarcosine oxidase subunit beta</fullName>
    </alternativeName>
</protein>
<dbReference type="InterPro" id="IPR006278">
    <property type="entry name" value="SoxB"/>
</dbReference>
<comment type="subcellular location">
    <subcellularLocation>
        <location evidence="3">Cytoplasm</location>
    </subcellularLocation>
</comment>
<comment type="catalytic activity">
    <reaction evidence="15">
        <text>sarcosine + O2 + H2O = formaldehyde + glycine + H2O2</text>
        <dbReference type="Rhea" id="RHEA:13313"/>
        <dbReference type="ChEBI" id="CHEBI:15377"/>
        <dbReference type="ChEBI" id="CHEBI:15379"/>
        <dbReference type="ChEBI" id="CHEBI:16240"/>
        <dbReference type="ChEBI" id="CHEBI:16842"/>
        <dbReference type="ChEBI" id="CHEBI:57305"/>
        <dbReference type="ChEBI" id="CHEBI:57433"/>
    </reaction>
</comment>
<evidence type="ECO:0000256" key="2">
    <source>
        <dbReference type="ARBA" id="ARBA00001974"/>
    </source>
</evidence>
<evidence type="ECO:0000256" key="3">
    <source>
        <dbReference type="ARBA" id="ARBA00004496"/>
    </source>
</evidence>
<evidence type="ECO:0000259" key="17">
    <source>
        <dbReference type="PROSITE" id="PS50206"/>
    </source>
</evidence>
<dbReference type="NCBIfam" id="TIGR01373">
    <property type="entry name" value="soxB"/>
    <property type="match status" value="1"/>
</dbReference>
<evidence type="ECO:0000256" key="10">
    <source>
        <dbReference type="ARBA" id="ARBA00043973"/>
    </source>
</evidence>
<keyword evidence="9" id="KW-0560">Oxidoreductase</keyword>
<keyword evidence="19" id="KW-1185">Reference proteome</keyword>
<evidence type="ECO:0000256" key="16">
    <source>
        <dbReference type="ARBA" id="ARBA00048917"/>
    </source>
</evidence>
<dbReference type="EMBL" id="BMCT01000005">
    <property type="protein sequence ID" value="GGF73209.1"/>
    <property type="molecule type" value="Genomic_DNA"/>
</dbReference>
<organism evidence="18 19">
    <name type="scientific">Azorhizobium oxalatiphilum</name>
    <dbReference type="NCBI Taxonomy" id="980631"/>
    <lineage>
        <taxon>Bacteria</taxon>
        <taxon>Pseudomonadati</taxon>
        <taxon>Pseudomonadota</taxon>
        <taxon>Alphaproteobacteria</taxon>
        <taxon>Hyphomicrobiales</taxon>
        <taxon>Xanthobacteraceae</taxon>
        <taxon>Azorhizobium</taxon>
    </lineage>
</organism>
<dbReference type="Gene3D" id="3.50.50.60">
    <property type="entry name" value="FAD/NAD(P)-binding domain"/>
    <property type="match status" value="1"/>
</dbReference>
<keyword evidence="7" id="KW-0547">Nucleotide-binding</keyword>
<evidence type="ECO:0000256" key="7">
    <source>
        <dbReference type="ARBA" id="ARBA00022741"/>
    </source>
</evidence>
<name>A0A917C5J5_9HYPH</name>
<reference evidence="18" key="2">
    <citation type="submission" date="2020-09" db="EMBL/GenBank/DDBJ databases">
        <authorList>
            <person name="Sun Q."/>
            <person name="Sedlacek I."/>
        </authorList>
    </citation>
    <scope>NUCLEOTIDE SEQUENCE</scope>
    <source>
        <strain evidence="18">CCM 7897</strain>
    </source>
</reference>
<gene>
    <name evidence="18" type="ORF">GCM10007301_36270</name>
</gene>
<comment type="catalytic activity">
    <reaction evidence="16">
        <text>sarcosine + (6S)-5,6,7,8-tetrahydrofolate + O2 = (6R)-5,10-methylene-5,6,7,8-tetrahydrofolate + glycine + H2O2</text>
        <dbReference type="Rhea" id="RHEA:70455"/>
        <dbReference type="ChEBI" id="CHEBI:15379"/>
        <dbReference type="ChEBI" id="CHEBI:15636"/>
        <dbReference type="ChEBI" id="CHEBI:16240"/>
        <dbReference type="ChEBI" id="CHEBI:57305"/>
        <dbReference type="ChEBI" id="CHEBI:57433"/>
        <dbReference type="ChEBI" id="CHEBI:57453"/>
        <dbReference type="EC" id="1.5.3.24"/>
    </reaction>
</comment>
<evidence type="ECO:0000256" key="14">
    <source>
        <dbReference type="ARBA" id="ARBA00044295"/>
    </source>
</evidence>
<dbReference type="InterPro" id="IPR006076">
    <property type="entry name" value="FAD-dep_OxRdtase"/>
</dbReference>
<dbReference type="InterPro" id="IPR001763">
    <property type="entry name" value="Rhodanese-like_dom"/>
</dbReference>
<evidence type="ECO:0000256" key="12">
    <source>
        <dbReference type="ARBA" id="ARBA00044150"/>
    </source>
</evidence>
<evidence type="ECO:0000256" key="6">
    <source>
        <dbReference type="ARBA" id="ARBA00022643"/>
    </source>
</evidence>
<evidence type="ECO:0000256" key="8">
    <source>
        <dbReference type="ARBA" id="ARBA00022827"/>
    </source>
</evidence>
<dbReference type="EC" id="1.5.3.24" evidence="11"/>
<dbReference type="GO" id="GO:0008115">
    <property type="term" value="F:sarcosine oxidase activity"/>
    <property type="evidence" value="ECO:0007669"/>
    <property type="project" value="InterPro"/>
</dbReference>
<dbReference type="Pfam" id="PF01266">
    <property type="entry name" value="DAO"/>
    <property type="match status" value="1"/>
</dbReference>
<evidence type="ECO:0000256" key="13">
    <source>
        <dbReference type="ARBA" id="ARBA00044216"/>
    </source>
</evidence>
<dbReference type="GO" id="GO:0005737">
    <property type="term" value="C:cytoplasm"/>
    <property type="evidence" value="ECO:0007669"/>
    <property type="project" value="UniProtKB-SubCell"/>
</dbReference>
<dbReference type="PANTHER" id="PTHR13847">
    <property type="entry name" value="SARCOSINE DEHYDROGENASE-RELATED"/>
    <property type="match status" value="1"/>
</dbReference>
<evidence type="ECO:0000256" key="11">
    <source>
        <dbReference type="ARBA" id="ARBA00044044"/>
    </source>
</evidence>
<keyword evidence="5" id="KW-0285">Flavoprotein</keyword>
<comment type="caution">
    <text evidence="18">The sequence shown here is derived from an EMBL/GenBank/DDBJ whole genome shotgun (WGS) entry which is preliminary data.</text>
</comment>
<sequence length="418" mass="45463">MRYSALSLFANALMGQKGWKPAWRDAAPKPAYDVIIVGGGGHGLATAYYLAKEHGIRNVAVLEKGWIGSGNAGRNTTIIRSNYLLPGNEPFYEWSMKLWEGLEQDVNYNSMVSQRGVLNLCHSDAQRDAYARRANAMRINGADSELLDQDGVRAMYPHLLDFDNARFPIKGGLLQKRGGTARHDAVVWGYARAADKLGVDIVQNCEVNGFIRDASGAVVGVETTRGPIRAGKVGLAVAGSTSRLTCKLDMRLPIESHVLQAFVSEGLKPLIDGVITFGAGHFYVSQSDKGGLVFGGDIDGYNSYAQRGNLPVVEDVAESAMALMPSIGRVRMLRSWGGIMDMSMDGTPIIDKTHIPGFYLNTGWCYGGFKATPASGWCFAWTIAKDVAHARNALMRLDRFRTGHIIDEKGVGPQPNLH</sequence>
<accession>A0A917C5J5</accession>
<dbReference type="InterPro" id="IPR036188">
    <property type="entry name" value="FAD/NAD-bd_sf"/>
</dbReference>
<comment type="similarity">
    <text evidence="10">Belongs to the SoxB family.</text>
</comment>
<dbReference type="AlphaFoldDB" id="A0A917C5J5"/>
<proteinExistence type="inferred from homology"/>
<evidence type="ECO:0000256" key="1">
    <source>
        <dbReference type="ARBA" id="ARBA00001917"/>
    </source>
</evidence>
<dbReference type="SUPFAM" id="SSF51905">
    <property type="entry name" value="FAD/NAD(P)-binding domain"/>
    <property type="match status" value="1"/>
</dbReference>
<evidence type="ECO:0000256" key="9">
    <source>
        <dbReference type="ARBA" id="ARBA00023002"/>
    </source>
</evidence>
<comment type="cofactor">
    <cofactor evidence="2">
        <name>FAD</name>
        <dbReference type="ChEBI" id="CHEBI:57692"/>
    </cofactor>
</comment>
<evidence type="ECO:0000256" key="4">
    <source>
        <dbReference type="ARBA" id="ARBA00022490"/>
    </source>
</evidence>
<keyword evidence="6" id="KW-0288">FMN</keyword>
<dbReference type="PANTHER" id="PTHR13847:SF287">
    <property type="entry name" value="FAD-DEPENDENT OXIDOREDUCTASE DOMAIN-CONTAINING PROTEIN 1"/>
    <property type="match status" value="1"/>
</dbReference>
<evidence type="ECO:0000313" key="19">
    <source>
        <dbReference type="Proteomes" id="UP000606044"/>
    </source>
</evidence>
<dbReference type="PROSITE" id="PS50206">
    <property type="entry name" value="RHODANESE_3"/>
    <property type="match status" value="1"/>
</dbReference>
<dbReference type="SUPFAM" id="SSF54373">
    <property type="entry name" value="FAD-linked reductases, C-terminal domain"/>
    <property type="match status" value="1"/>
</dbReference>
<dbReference type="GO" id="GO:0046653">
    <property type="term" value="P:tetrahydrofolate metabolic process"/>
    <property type="evidence" value="ECO:0007669"/>
    <property type="project" value="InterPro"/>
</dbReference>
<keyword evidence="4" id="KW-0963">Cytoplasm</keyword>
<reference evidence="18" key="1">
    <citation type="journal article" date="2014" name="Int. J. Syst. Evol. Microbiol.">
        <title>Complete genome sequence of Corynebacterium casei LMG S-19264T (=DSM 44701T), isolated from a smear-ripened cheese.</title>
        <authorList>
            <consortium name="US DOE Joint Genome Institute (JGI-PGF)"/>
            <person name="Walter F."/>
            <person name="Albersmeier A."/>
            <person name="Kalinowski J."/>
            <person name="Ruckert C."/>
        </authorList>
    </citation>
    <scope>NUCLEOTIDE SEQUENCE</scope>
    <source>
        <strain evidence="18">CCM 7897</strain>
    </source>
</reference>
<evidence type="ECO:0000256" key="15">
    <source>
        <dbReference type="ARBA" id="ARBA00047316"/>
    </source>
</evidence>
<dbReference type="Gene3D" id="3.30.9.10">
    <property type="entry name" value="D-Amino Acid Oxidase, subunit A, domain 2"/>
    <property type="match status" value="1"/>
</dbReference>
<dbReference type="Proteomes" id="UP000606044">
    <property type="component" value="Unassembled WGS sequence"/>
</dbReference>
<evidence type="ECO:0000256" key="5">
    <source>
        <dbReference type="ARBA" id="ARBA00022630"/>
    </source>
</evidence>
<keyword evidence="8" id="KW-0274">FAD</keyword>
<dbReference type="GO" id="GO:0000166">
    <property type="term" value="F:nucleotide binding"/>
    <property type="evidence" value="ECO:0007669"/>
    <property type="project" value="UniProtKB-KW"/>
</dbReference>
<dbReference type="RefSeq" id="WP_188581126.1">
    <property type="nucleotide sequence ID" value="NZ_BMCT01000005.1"/>
</dbReference>